<dbReference type="AlphaFoldDB" id="A0A7S3G4T4"/>
<feature type="transmembrane region" description="Helical" evidence="1">
    <location>
        <begin position="116"/>
        <end position="145"/>
    </location>
</feature>
<accession>A0A7S3G4T4</accession>
<dbReference type="EMBL" id="HBIB01013100">
    <property type="protein sequence ID" value="CAE0246450.1"/>
    <property type="molecule type" value="Transcribed_RNA"/>
</dbReference>
<evidence type="ECO:0000256" key="1">
    <source>
        <dbReference type="SAM" id="Phobius"/>
    </source>
</evidence>
<organism evidence="2">
    <name type="scientific">Palpitomonas bilix</name>
    <dbReference type="NCBI Taxonomy" id="652834"/>
    <lineage>
        <taxon>Eukaryota</taxon>
        <taxon>Eukaryota incertae sedis</taxon>
    </lineage>
</organism>
<evidence type="ECO:0000313" key="2">
    <source>
        <dbReference type="EMBL" id="CAE0246450.1"/>
    </source>
</evidence>
<gene>
    <name evidence="2" type="ORF">PBIL07802_LOCUS8633</name>
</gene>
<name>A0A7S3G4T4_9EUKA</name>
<sequence>MISRGASAAQAGSPSSAAVSLAEYEVNSDQIEEGLKSAAALPFDEEDIADGVKKAEEASYARMKREFLMDTPLAEQRKEHTVEWELQQEANMGGRKLESGGYGKESKRDRRKCTSFFIFNPLVFSLFRFSSFCVLSSSFFFSFFLGCV</sequence>
<keyword evidence="1" id="KW-0472">Membrane</keyword>
<protein>
    <submittedName>
        <fullName evidence="2">Uncharacterized protein</fullName>
    </submittedName>
</protein>
<proteinExistence type="predicted"/>
<keyword evidence="1" id="KW-0812">Transmembrane</keyword>
<reference evidence="2" key="1">
    <citation type="submission" date="2021-01" db="EMBL/GenBank/DDBJ databases">
        <authorList>
            <person name="Corre E."/>
            <person name="Pelletier E."/>
            <person name="Niang G."/>
            <person name="Scheremetjew M."/>
            <person name="Finn R."/>
            <person name="Kale V."/>
            <person name="Holt S."/>
            <person name="Cochrane G."/>
            <person name="Meng A."/>
            <person name="Brown T."/>
            <person name="Cohen L."/>
        </authorList>
    </citation>
    <scope>NUCLEOTIDE SEQUENCE</scope>
    <source>
        <strain evidence="2">NIES-2562</strain>
    </source>
</reference>
<keyword evidence="1" id="KW-1133">Transmembrane helix</keyword>